<protein>
    <submittedName>
        <fullName evidence="2">Uncharacterized protein</fullName>
    </submittedName>
</protein>
<dbReference type="AlphaFoldDB" id="A0A6A4TE77"/>
<accession>A0A6A4TE77</accession>
<proteinExistence type="predicted"/>
<sequence>METTATTRLRVPNQKPRDRQTRGYSVRVKMLTVGRSTRDLYVRLSSRQEKQVQRGAVNRHNNHTRHLVLPFIYTVCGPRSSLPLLLITFSRAPPDAGPCRRLSAGATGAAAAAVAPDVGALLPGEVPLDGGTH</sequence>
<gene>
    <name evidence="2" type="ORF">F2P81_007412</name>
</gene>
<dbReference type="Proteomes" id="UP000438429">
    <property type="component" value="Unassembled WGS sequence"/>
</dbReference>
<evidence type="ECO:0000313" key="2">
    <source>
        <dbReference type="EMBL" id="KAF0041514.1"/>
    </source>
</evidence>
<name>A0A6A4TE77_SCOMX</name>
<comment type="caution">
    <text evidence="2">The sequence shown here is derived from an EMBL/GenBank/DDBJ whole genome shotgun (WGS) entry which is preliminary data.</text>
</comment>
<organism evidence="2 3">
    <name type="scientific">Scophthalmus maximus</name>
    <name type="common">Turbot</name>
    <name type="synonym">Psetta maxima</name>
    <dbReference type="NCBI Taxonomy" id="52904"/>
    <lineage>
        <taxon>Eukaryota</taxon>
        <taxon>Metazoa</taxon>
        <taxon>Chordata</taxon>
        <taxon>Craniata</taxon>
        <taxon>Vertebrata</taxon>
        <taxon>Euteleostomi</taxon>
        <taxon>Actinopterygii</taxon>
        <taxon>Neopterygii</taxon>
        <taxon>Teleostei</taxon>
        <taxon>Neoteleostei</taxon>
        <taxon>Acanthomorphata</taxon>
        <taxon>Carangaria</taxon>
        <taxon>Pleuronectiformes</taxon>
        <taxon>Pleuronectoidei</taxon>
        <taxon>Scophthalmidae</taxon>
        <taxon>Scophthalmus</taxon>
    </lineage>
</organism>
<evidence type="ECO:0000256" key="1">
    <source>
        <dbReference type="SAM" id="MobiDB-lite"/>
    </source>
</evidence>
<reference evidence="2 3" key="1">
    <citation type="submission" date="2019-06" db="EMBL/GenBank/DDBJ databases">
        <title>Draft genomes of female and male turbot (Scophthalmus maximus).</title>
        <authorList>
            <person name="Xu H."/>
            <person name="Xu X.-W."/>
            <person name="Shao C."/>
            <person name="Chen S."/>
        </authorList>
    </citation>
    <scope>NUCLEOTIDE SEQUENCE [LARGE SCALE GENOMIC DNA]</scope>
    <source>
        <strain evidence="2">Ysfricsl-2016a</strain>
        <tissue evidence="2">Blood</tissue>
    </source>
</reference>
<dbReference type="EMBL" id="VEVO01000006">
    <property type="protein sequence ID" value="KAF0041514.1"/>
    <property type="molecule type" value="Genomic_DNA"/>
</dbReference>
<feature type="region of interest" description="Disordered" evidence="1">
    <location>
        <begin position="1"/>
        <end position="21"/>
    </location>
</feature>
<evidence type="ECO:0000313" key="3">
    <source>
        <dbReference type="Proteomes" id="UP000438429"/>
    </source>
</evidence>